<gene>
    <name evidence="1" type="ORF">ACFS6H_08560</name>
</gene>
<dbReference type="InterPro" id="IPR019619">
    <property type="entry name" value="DUF2490"/>
</dbReference>
<sequence>MLLYNSLRKQYFHTTTIIKMTAIMLKQSLFIAFVCLSLCVSVTTGAQNAPAAATHHYNSWAAWFNNVKFSNKWGLNNDIQLRVGESWNQGALLLVRPGVNYYLKPNQTITAGYAFTLSLNDLPSGQPRIGEHRIWEQYIFTHKIGGVSVQHRARLEQRFLQRPADADFFAQRARYFFRGIIPLTQPTSKPFARGLFASVQNELFFNIQNKEKLNGKVFDQNRAYASVGYRFSPKYDLELGYMYQFIERSTGTPNTNNHIAQIAFYTRL</sequence>
<protein>
    <submittedName>
        <fullName evidence="1">DUF2490 domain-containing protein</fullName>
    </submittedName>
</protein>
<comment type="caution">
    <text evidence="1">The sequence shown here is derived from an EMBL/GenBank/DDBJ whole genome shotgun (WGS) entry which is preliminary data.</text>
</comment>
<organism evidence="1 2">
    <name type="scientific">Terrimonas rubra</name>
    <dbReference type="NCBI Taxonomy" id="1035890"/>
    <lineage>
        <taxon>Bacteria</taxon>
        <taxon>Pseudomonadati</taxon>
        <taxon>Bacteroidota</taxon>
        <taxon>Chitinophagia</taxon>
        <taxon>Chitinophagales</taxon>
        <taxon>Chitinophagaceae</taxon>
        <taxon>Terrimonas</taxon>
    </lineage>
</organism>
<evidence type="ECO:0000313" key="2">
    <source>
        <dbReference type="Proteomes" id="UP001597511"/>
    </source>
</evidence>
<reference evidence="2" key="1">
    <citation type="journal article" date="2019" name="Int. J. Syst. Evol. Microbiol.">
        <title>The Global Catalogue of Microorganisms (GCM) 10K type strain sequencing project: providing services to taxonomists for standard genome sequencing and annotation.</title>
        <authorList>
            <consortium name="The Broad Institute Genomics Platform"/>
            <consortium name="The Broad Institute Genome Sequencing Center for Infectious Disease"/>
            <person name="Wu L."/>
            <person name="Ma J."/>
        </authorList>
    </citation>
    <scope>NUCLEOTIDE SEQUENCE [LARGE SCALE GENOMIC DNA]</scope>
    <source>
        <strain evidence="2">KCTC 23299</strain>
    </source>
</reference>
<dbReference type="RefSeq" id="WP_386097299.1">
    <property type="nucleotide sequence ID" value="NZ_JBHUOZ010000002.1"/>
</dbReference>
<name>A0ABW6A355_9BACT</name>
<accession>A0ABW6A355</accession>
<evidence type="ECO:0000313" key="1">
    <source>
        <dbReference type="EMBL" id="MFD2919754.1"/>
    </source>
</evidence>
<dbReference type="Pfam" id="PF10677">
    <property type="entry name" value="DUF2490"/>
    <property type="match status" value="1"/>
</dbReference>
<keyword evidence="2" id="KW-1185">Reference proteome</keyword>
<dbReference type="EMBL" id="JBHUOZ010000002">
    <property type="protein sequence ID" value="MFD2919754.1"/>
    <property type="molecule type" value="Genomic_DNA"/>
</dbReference>
<dbReference type="Proteomes" id="UP001597511">
    <property type="component" value="Unassembled WGS sequence"/>
</dbReference>
<proteinExistence type="predicted"/>